<dbReference type="EMBL" id="LC088644">
    <property type="protein sequence ID" value="BAV58332.1"/>
    <property type="molecule type" value="mRNA"/>
</dbReference>
<name>A0A1C9ZPU8_9CHLO</name>
<sequence>MSPSPNCRQRIHGAKSDFVDIVMWLLDGTIDVHIIPPARPRSSRPVWSELMPDKDLRDMEHSVASHPNGPTQRISGTPCIWNISEHVCLRSGAVRRPDYKLTPLAGCSRCRIHLHHWMSLMPSSYQRWIKWSTSSSRKSRVITFLGMLGHN</sequence>
<accession>A0A1C9ZPU8</accession>
<proteinExistence type="evidence at transcript level"/>
<protein>
    <submittedName>
        <fullName evidence="1">Uncharacterized protein</fullName>
    </submittedName>
</protein>
<evidence type="ECO:0000313" key="1">
    <source>
        <dbReference type="EMBL" id="BAV58332.1"/>
    </source>
</evidence>
<gene>
    <name evidence="1" type="primary">6478f</name>
</gene>
<dbReference type="AlphaFoldDB" id="A0A1C9ZPU8"/>
<organism evidence="1">
    <name type="scientific">Ulva partita</name>
    <dbReference type="NCBI Taxonomy" id="1605170"/>
    <lineage>
        <taxon>Eukaryota</taxon>
        <taxon>Viridiplantae</taxon>
        <taxon>Chlorophyta</taxon>
        <taxon>core chlorophytes</taxon>
        <taxon>Ulvophyceae</taxon>
        <taxon>OUU clade</taxon>
        <taxon>Ulvales</taxon>
        <taxon>Ulvaceae</taxon>
        <taxon>Ulva</taxon>
    </lineage>
</organism>
<reference evidence="1" key="1">
    <citation type="submission" date="2015-10" db="EMBL/GenBank/DDBJ databases">
        <title>Evolution of the mating-type locus in an isomorphic haploid-diploid life cycle and isogamy.</title>
        <authorList>
            <person name="Yamazaki T."/>
            <person name="Suzuki R."/>
            <person name="Ichihara K."/>
            <person name="Toyoda A."/>
            <person name="Kuwano K."/>
            <person name="Kawano S."/>
        </authorList>
    </citation>
    <scope>NUCLEOTIDE SEQUENCE</scope>
    <source>
        <strain evidence="1">MGEC-1</strain>
    </source>
</reference>